<evidence type="ECO:0000256" key="1">
    <source>
        <dbReference type="SAM" id="MobiDB-lite"/>
    </source>
</evidence>
<keyword evidence="3" id="KW-1185">Reference proteome</keyword>
<feature type="compositionally biased region" description="Gly residues" evidence="1">
    <location>
        <begin position="168"/>
        <end position="184"/>
    </location>
</feature>
<dbReference type="AlphaFoldDB" id="A0AAV5EP98"/>
<gene>
    <name evidence="2" type="primary">gb12322</name>
    <name evidence="2" type="ORF">PR202_gb12322</name>
</gene>
<comment type="caution">
    <text evidence="2">The sequence shown here is derived from an EMBL/GenBank/DDBJ whole genome shotgun (WGS) entry which is preliminary data.</text>
</comment>
<reference evidence="2" key="1">
    <citation type="journal article" date="2018" name="DNA Res.">
        <title>Multiple hybrid de novo genome assembly of finger millet, an orphan allotetraploid crop.</title>
        <authorList>
            <person name="Hatakeyama M."/>
            <person name="Aluri S."/>
            <person name="Balachadran M.T."/>
            <person name="Sivarajan S.R."/>
            <person name="Patrignani A."/>
            <person name="Gruter S."/>
            <person name="Poveda L."/>
            <person name="Shimizu-Inatsugi R."/>
            <person name="Baeten J."/>
            <person name="Francoijs K.J."/>
            <person name="Nataraja K.N."/>
            <person name="Reddy Y.A.N."/>
            <person name="Phadnis S."/>
            <person name="Ravikumar R.L."/>
            <person name="Schlapbach R."/>
            <person name="Sreeman S.M."/>
            <person name="Shimizu K.K."/>
        </authorList>
    </citation>
    <scope>NUCLEOTIDE SEQUENCE</scope>
</reference>
<accession>A0AAV5EP98</accession>
<evidence type="ECO:0000313" key="3">
    <source>
        <dbReference type="Proteomes" id="UP001054889"/>
    </source>
</evidence>
<sequence length="257" mass="26559">MACLYHSNDHPCQLRSSFLRVVPPLYDSIEQFPSRTQLHDKVHRDSVLISTNDGDNIGVAGEVMHNLYLAAHVLDVFLADELPLGDGLAGEYLTGGLLYALVGGAKLPLSQLLAQGVEVLEPLGVTFQDGADKEAGALHALHLRPGLAVRVRRGGGGVGGVLGIGEGDGLGRPGGSRRGGGGPGVRWRRGLGPGGGGWAPEHGEGDGVEETMAVRGGRWTGAGVPHRAGEEAAAAGTLGGLRQHWTARTVGDWGSGD</sequence>
<dbReference type="EMBL" id="BQKI01000077">
    <property type="protein sequence ID" value="GJN24573.1"/>
    <property type="molecule type" value="Genomic_DNA"/>
</dbReference>
<evidence type="ECO:0000313" key="2">
    <source>
        <dbReference type="EMBL" id="GJN24573.1"/>
    </source>
</evidence>
<feature type="region of interest" description="Disordered" evidence="1">
    <location>
        <begin position="168"/>
        <end position="205"/>
    </location>
</feature>
<dbReference type="Proteomes" id="UP001054889">
    <property type="component" value="Unassembled WGS sequence"/>
</dbReference>
<name>A0AAV5EP98_ELECO</name>
<reference evidence="2" key="2">
    <citation type="submission" date="2021-12" db="EMBL/GenBank/DDBJ databases">
        <title>Resequencing data analysis of finger millet.</title>
        <authorList>
            <person name="Hatakeyama M."/>
            <person name="Aluri S."/>
            <person name="Balachadran M.T."/>
            <person name="Sivarajan S.R."/>
            <person name="Poveda L."/>
            <person name="Shimizu-Inatsugi R."/>
            <person name="Schlapbach R."/>
            <person name="Sreeman S.M."/>
            <person name="Shimizu K.K."/>
        </authorList>
    </citation>
    <scope>NUCLEOTIDE SEQUENCE</scope>
</reference>
<proteinExistence type="predicted"/>
<protein>
    <submittedName>
        <fullName evidence="2">Uncharacterized protein</fullName>
    </submittedName>
</protein>
<organism evidence="2 3">
    <name type="scientific">Eleusine coracana subsp. coracana</name>
    <dbReference type="NCBI Taxonomy" id="191504"/>
    <lineage>
        <taxon>Eukaryota</taxon>
        <taxon>Viridiplantae</taxon>
        <taxon>Streptophyta</taxon>
        <taxon>Embryophyta</taxon>
        <taxon>Tracheophyta</taxon>
        <taxon>Spermatophyta</taxon>
        <taxon>Magnoliopsida</taxon>
        <taxon>Liliopsida</taxon>
        <taxon>Poales</taxon>
        <taxon>Poaceae</taxon>
        <taxon>PACMAD clade</taxon>
        <taxon>Chloridoideae</taxon>
        <taxon>Cynodonteae</taxon>
        <taxon>Eleusininae</taxon>
        <taxon>Eleusine</taxon>
    </lineage>
</organism>